<feature type="domain" description="Glycosyltransferase 2-like" evidence="7">
    <location>
        <begin position="8"/>
        <end position="143"/>
    </location>
</feature>
<dbReference type="GO" id="GO:0016757">
    <property type="term" value="F:glycosyltransferase activity"/>
    <property type="evidence" value="ECO:0007669"/>
    <property type="project" value="UniProtKB-KW"/>
</dbReference>
<keyword evidence="9" id="KW-1185">Reference proteome</keyword>
<keyword evidence="3" id="KW-0328">Glycosyltransferase</keyword>
<dbReference type="Gene3D" id="3.90.550.10">
    <property type="entry name" value="Spore Coat Polysaccharide Biosynthesis Protein SpsA, Chain A"/>
    <property type="match status" value="1"/>
</dbReference>
<keyword evidence="6" id="KW-0812">Transmembrane</keyword>
<dbReference type="InterPro" id="IPR001173">
    <property type="entry name" value="Glyco_trans_2-like"/>
</dbReference>
<dbReference type="InterPro" id="IPR029044">
    <property type="entry name" value="Nucleotide-diphossugar_trans"/>
</dbReference>
<feature type="transmembrane region" description="Helical" evidence="6">
    <location>
        <begin position="230"/>
        <end position="249"/>
    </location>
</feature>
<dbReference type="SUPFAM" id="SSF53448">
    <property type="entry name" value="Nucleotide-diphospho-sugar transferases"/>
    <property type="match status" value="1"/>
</dbReference>
<comment type="subcellular location">
    <subcellularLocation>
        <location evidence="1">Cell membrane</location>
    </subcellularLocation>
</comment>
<dbReference type="Proteomes" id="UP000198644">
    <property type="component" value="Unassembled WGS sequence"/>
</dbReference>
<feature type="transmembrane region" description="Helical" evidence="6">
    <location>
        <begin position="255"/>
        <end position="271"/>
    </location>
</feature>
<evidence type="ECO:0000256" key="1">
    <source>
        <dbReference type="ARBA" id="ARBA00004236"/>
    </source>
</evidence>
<evidence type="ECO:0000256" key="4">
    <source>
        <dbReference type="ARBA" id="ARBA00022679"/>
    </source>
</evidence>
<evidence type="ECO:0000256" key="6">
    <source>
        <dbReference type="SAM" id="Phobius"/>
    </source>
</evidence>
<reference evidence="8 9" key="1">
    <citation type="submission" date="2016-10" db="EMBL/GenBank/DDBJ databases">
        <authorList>
            <person name="de Groot N.N."/>
        </authorList>
    </citation>
    <scope>NUCLEOTIDE SEQUENCE [LARGE SCALE GENOMIC DNA]</scope>
    <source>
        <strain evidence="8 9">CGMCC 1.9167</strain>
    </source>
</reference>
<gene>
    <name evidence="8" type="ORF">SAMN05216203_1597</name>
</gene>
<dbReference type="RefSeq" id="WP_092010545.1">
    <property type="nucleotide sequence ID" value="NZ_FOYW01000001.1"/>
</dbReference>
<evidence type="ECO:0000313" key="9">
    <source>
        <dbReference type="Proteomes" id="UP000198644"/>
    </source>
</evidence>
<dbReference type="AlphaFoldDB" id="A0A1I6HVS3"/>
<organism evidence="8 9">
    <name type="scientific">Marinobacter daqiaonensis</name>
    <dbReference type="NCBI Taxonomy" id="650891"/>
    <lineage>
        <taxon>Bacteria</taxon>
        <taxon>Pseudomonadati</taxon>
        <taxon>Pseudomonadota</taxon>
        <taxon>Gammaproteobacteria</taxon>
        <taxon>Pseudomonadales</taxon>
        <taxon>Marinobacteraceae</taxon>
        <taxon>Marinobacter</taxon>
    </lineage>
</organism>
<dbReference type="Pfam" id="PF00535">
    <property type="entry name" value="Glycos_transf_2"/>
    <property type="match status" value="1"/>
</dbReference>
<dbReference type="GO" id="GO:0005886">
    <property type="term" value="C:plasma membrane"/>
    <property type="evidence" value="ECO:0007669"/>
    <property type="project" value="UniProtKB-SubCell"/>
</dbReference>
<dbReference type="EMBL" id="FOYW01000001">
    <property type="protein sequence ID" value="SFR58566.1"/>
    <property type="molecule type" value="Genomic_DNA"/>
</dbReference>
<dbReference type="PANTHER" id="PTHR43646:SF2">
    <property type="entry name" value="GLYCOSYLTRANSFERASE 2-LIKE DOMAIN-CONTAINING PROTEIN"/>
    <property type="match status" value="1"/>
</dbReference>
<evidence type="ECO:0000256" key="2">
    <source>
        <dbReference type="ARBA" id="ARBA00022475"/>
    </source>
</evidence>
<name>A0A1I6HVS3_9GAMM</name>
<evidence type="ECO:0000259" key="7">
    <source>
        <dbReference type="Pfam" id="PF00535"/>
    </source>
</evidence>
<dbReference type="OrthoDB" id="9069044at2"/>
<sequence>MVNTPFCSIVIPALNEEESIEQCLMSLTDQSYPRDSYEIIVVDNGSEDDTVTIARRYADKVLEKVGVNVGAVRNHGAFQARGEILICTDSDCLFDKSWIENGVNLLKKNPGHVFGGGLKSGDNPTWVEKYWLLNDHGENTRQQKDLMGSCIFIWKSDFLDTGAFREDVSSGEDTELSQSLESTGLTISIRKELSVVHMGNAKTVGAFSRRQVWHAENYIRNIRKSVRDPVFYLALSFLVLLSALVISVIAYPSVSLGLTALLLTMPAILSAKRMLRAKPSIAVGLKSLMPVYVLDCLYLGSRSLGVVKGLIDYGRFPETRQA</sequence>
<dbReference type="PANTHER" id="PTHR43646">
    <property type="entry name" value="GLYCOSYLTRANSFERASE"/>
    <property type="match status" value="1"/>
</dbReference>
<keyword evidence="5 6" id="KW-0472">Membrane</keyword>
<dbReference type="STRING" id="650891.SAMN05216203_1597"/>
<keyword evidence="2" id="KW-1003">Cell membrane</keyword>
<proteinExistence type="predicted"/>
<evidence type="ECO:0000256" key="5">
    <source>
        <dbReference type="ARBA" id="ARBA00023136"/>
    </source>
</evidence>
<keyword evidence="6" id="KW-1133">Transmembrane helix</keyword>
<protein>
    <submittedName>
        <fullName evidence="8">Glycosyltransferase, catalytic subunit of cellulose synthase and poly-beta-1,6-N-acetylglucosamine synthase</fullName>
    </submittedName>
</protein>
<evidence type="ECO:0000256" key="3">
    <source>
        <dbReference type="ARBA" id="ARBA00022676"/>
    </source>
</evidence>
<evidence type="ECO:0000313" key="8">
    <source>
        <dbReference type="EMBL" id="SFR58566.1"/>
    </source>
</evidence>
<keyword evidence="4 8" id="KW-0808">Transferase</keyword>
<accession>A0A1I6HVS3</accession>